<dbReference type="AlphaFoldDB" id="G7E769"/>
<proteinExistence type="predicted"/>
<reference evidence="3 4" key="1">
    <citation type="journal article" date="2011" name="J. Gen. Appl. Microbiol.">
        <title>Draft genome sequencing of the enigmatic basidiomycete Mixia osmundae.</title>
        <authorList>
            <person name="Nishida H."/>
            <person name="Nagatsuka Y."/>
            <person name="Sugiyama J."/>
        </authorList>
    </citation>
    <scope>NUCLEOTIDE SEQUENCE [LARGE SCALE GENOMIC DNA]</scope>
    <source>
        <strain evidence="4">CBS 9802 / IAM 14324 / JCM 22182 / KY 12970</strain>
    </source>
</reference>
<evidence type="ECO:0000259" key="2">
    <source>
        <dbReference type="PROSITE" id="PS50263"/>
    </source>
</evidence>
<dbReference type="GO" id="GO:0016811">
    <property type="term" value="F:hydrolase activity, acting on carbon-nitrogen (but not peptide) bonds, in linear amides"/>
    <property type="evidence" value="ECO:0007669"/>
    <property type="project" value="TreeGrafter"/>
</dbReference>
<gene>
    <name evidence="3" type="primary">Mo05367</name>
    <name evidence="3" type="ORF">E5Q_05367</name>
</gene>
<dbReference type="Pfam" id="PF00795">
    <property type="entry name" value="CN_hydrolase"/>
    <property type="match status" value="1"/>
</dbReference>
<evidence type="ECO:0000256" key="1">
    <source>
        <dbReference type="ARBA" id="ARBA00022801"/>
    </source>
</evidence>
<keyword evidence="4" id="KW-1185">Reference proteome</keyword>
<dbReference type="InterPro" id="IPR050345">
    <property type="entry name" value="Aliph_Amidase/BUP"/>
</dbReference>
<dbReference type="PANTHER" id="PTHR43674:SF16">
    <property type="entry name" value="CARBON-NITROGEN FAMILY, PUTATIVE (AFU_ORTHOLOGUE AFUA_5G02350)-RELATED"/>
    <property type="match status" value="1"/>
</dbReference>
<keyword evidence="1" id="KW-0378">Hydrolase</keyword>
<protein>
    <recommendedName>
        <fullName evidence="2">CN hydrolase domain-containing protein</fullName>
    </recommendedName>
</protein>
<dbReference type="PROSITE" id="PS50263">
    <property type="entry name" value="CN_HYDROLASE"/>
    <property type="match status" value="1"/>
</dbReference>
<dbReference type="STRING" id="764103.G7E769"/>
<feature type="domain" description="CN hydrolase" evidence="2">
    <location>
        <begin position="5"/>
        <end position="266"/>
    </location>
</feature>
<dbReference type="Gene3D" id="3.60.110.10">
    <property type="entry name" value="Carbon-nitrogen hydrolase"/>
    <property type="match status" value="1"/>
</dbReference>
<dbReference type="RefSeq" id="XP_014567517.1">
    <property type="nucleotide sequence ID" value="XM_014712031.1"/>
</dbReference>
<dbReference type="InParanoid" id="G7E769"/>
<reference evidence="3 4" key="2">
    <citation type="journal article" date="2012" name="Open Biol.">
        <title>Characteristics of nucleosomes and linker DNA regions on the genome of the basidiomycete Mixia osmundae revealed by mono- and dinucleosome mapping.</title>
        <authorList>
            <person name="Nishida H."/>
            <person name="Kondo S."/>
            <person name="Matsumoto T."/>
            <person name="Suzuki Y."/>
            <person name="Yoshikawa H."/>
            <person name="Taylor T.D."/>
            <person name="Sugiyama J."/>
        </authorList>
    </citation>
    <scope>NUCLEOTIDE SEQUENCE [LARGE SCALE GENOMIC DNA]</scope>
    <source>
        <strain evidence="4">CBS 9802 / IAM 14324 / JCM 22182 / KY 12970</strain>
    </source>
</reference>
<dbReference type="InterPro" id="IPR003010">
    <property type="entry name" value="C-N_Hydrolase"/>
</dbReference>
<dbReference type="EMBL" id="BABT02000153">
    <property type="protein sequence ID" value="GAA98679.1"/>
    <property type="molecule type" value="Genomic_DNA"/>
</dbReference>
<comment type="caution">
    <text evidence="3">The sequence shown here is derived from an EMBL/GenBank/DDBJ whole genome shotgun (WGS) entry which is preliminary data.</text>
</comment>
<accession>G7E769</accession>
<organism evidence="3 4">
    <name type="scientific">Mixia osmundae (strain CBS 9802 / IAM 14324 / JCM 22182 / KY 12970)</name>
    <dbReference type="NCBI Taxonomy" id="764103"/>
    <lineage>
        <taxon>Eukaryota</taxon>
        <taxon>Fungi</taxon>
        <taxon>Dikarya</taxon>
        <taxon>Basidiomycota</taxon>
        <taxon>Pucciniomycotina</taxon>
        <taxon>Mixiomycetes</taxon>
        <taxon>Mixiales</taxon>
        <taxon>Mixiaceae</taxon>
        <taxon>Mixia</taxon>
    </lineage>
</organism>
<dbReference type="PANTHER" id="PTHR43674">
    <property type="entry name" value="NITRILASE C965.09-RELATED"/>
    <property type="match status" value="1"/>
</dbReference>
<dbReference type="eggNOG" id="KOG0806">
    <property type="taxonomic scope" value="Eukaryota"/>
</dbReference>
<dbReference type="InterPro" id="IPR036526">
    <property type="entry name" value="C-N_Hydrolase_sf"/>
</dbReference>
<dbReference type="SUPFAM" id="SSF56317">
    <property type="entry name" value="Carbon-nitrogen hydrolase"/>
    <property type="match status" value="1"/>
</dbReference>
<name>G7E769_MIXOS</name>
<dbReference type="OrthoDB" id="412018at2759"/>
<sequence length="299" mass="34149">MPRPVRIAICQFASEPPRPDDRHAQETNVHRNLARTASFVADAAKQRADVIVFPEYWLTNIMADHLHLATEEEEFVEDLQQLAKKYGVDIVAGTIVEKSAGDNDKLFNTSRYVSKTGEVLGTYRKKNLWHPEKDYLTRCVREHTTFDTPKYRAGLLACWDLAWPEAFRPLLLDKVDIVFIPTCWVADDVGPIGEKWDPKAEGERAYLDSLVITRAYETECCIVFVNCGGPRSQGYMGRSAVAMPFLGCVAKLPEPDEQLVVVEIDLDILPDAEATYKIREDKMRQLRWAQSEENDHYRD</sequence>
<dbReference type="OMA" id="YKIRMDM"/>
<dbReference type="CDD" id="cd07197">
    <property type="entry name" value="nitrilase"/>
    <property type="match status" value="1"/>
</dbReference>
<dbReference type="Proteomes" id="UP000009131">
    <property type="component" value="Unassembled WGS sequence"/>
</dbReference>
<dbReference type="HOGENOM" id="CLU_030130_2_0_1"/>
<evidence type="ECO:0000313" key="4">
    <source>
        <dbReference type="Proteomes" id="UP000009131"/>
    </source>
</evidence>
<evidence type="ECO:0000313" key="3">
    <source>
        <dbReference type="EMBL" id="GAA98679.1"/>
    </source>
</evidence>